<feature type="compositionally biased region" description="Polar residues" evidence="8">
    <location>
        <begin position="808"/>
        <end position="819"/>
    </location>
</feature>
<evidence type="ECO:0000313" key="10">
    <source>
        <dbReference type="EMBL" id="CAG9335061.1"/>
    </source>
</evidence>
<sequence length="872" mass="98667">MEEQVKVHIRVRPASQEETKSKDFRKCVEISDPQTLKLYFPRDTIRPFHFDSVLEENSTEEEVYDSTARDLVDSVLEGYHGTLFVYGQTGTGKTHTMGLLKKVTTKSEGIVPAAIKHIFERVKEGTVTLSFLQIYMENIYDLLNPTKKTLLLREDANSGIFVKDLTQVPVDDFSQAANLINAGLCNRIMGSTNANQTSSRSHIVLTLDIESTINEKTIYSKLTLIDLAGSERVRGTSSSGQRLDEAKFINGSLSALGKVICALASETSGHIPFRDSKLTRLLQPSLRGKVVMIATVGPSYASGSETISTLQFASRCKEVVSFPVLYDEESENPEPQLKIPSGLLEELEELRKKEEVLIYRIKELEQQNMPIFSHSNSEVIYYLLRLLSKLTQTSIKLTQEMHKTRNSIPKSDREIAEEQFPYPISNYDFSSDESYMGDIFVKLDQFSSTQIVNKVQFFAKKLVENLNVLGRVAIDAQFMKSAIRGIPYKHNKEIVESFNKEANEALKPMMETQEPVISYEEPPAVIKFPEIVSQEPPQRPQIKLSVKELMKAKKENRNEPARTESMAAQFTTQQSTIQEEIPVKPISPKLESDFKFLKGFEHPPIEFSPKAEIQIENPINFEVPIKASSPKTEKTKPELTIKQQEQETPIRSQSVSISRIKNHQKQITKEESLKTVSPSPSSNRITQKKRAVNPKIEPRSKSPILKLNDDDLPRNSIKKSNQKENEISIKIDSRSKSPILKASEEGVRNSISKQQEHENYSKSDIRSKSPNFKVYEDDLGKSPVPKGISQKENEPVKGMSKTPERTRSITQQKQTRPIQSKSPKVIKKEEKKLPSVIPNDDFLSQLEKELAIVNGDEDELDAWLKNCDVPLP</sequence>
<dbReference type="PANTHER" id="PTHR47968:SF36">
    <property type="entry name" value="KINESIN HEAVY CHAIN ISOFORM X1"/>
    <property type="match status" value="1"/>
</dbReference>
<dbReference type="Proteomes" id="UP001162131">
    <property type="component" value="Unassembled WGS sequence"/>
</dbReference>
<keyword evidence="5 6" id="KW-0505">Motor protein</keyword>
<dbReference type="InterPro" id="IPR001752">
    <property type="entry name" value="Kinesin_motor_dom"/>
</dbReference>
<gene>
    <name evidence="10" type="ORF">BSTOLATCC_MIC62640</name>
</gene>
<dbReference type="GO" id="GO:0003777">
    <property type="term" value="F:microtubule motor activity"/>
    <property type="evidence" value="ECO:0007669"/>
    <property type="project" value="InterPro"/>
</dbReference>
<evidence type="ECO:0000256" key="5">
    <source>
        <dbReference type="ARBA" id="ARBA00023175"/>
    </source>
</evidence>
<evidence type="ECO:0000256" key="4">
    <source>
        <dbReference type="ARBA" id="ARBA00023054"/>
    </source>
</evidence>
<evidence type="ECO:0000313" key="11">
    <source>
        <dbReference type="Proteomes" id="UP001162131"/>
    </source>
</evidence>
<dbReference type="PRINTS" id="PR00380">
    <property type="entry name" value="KINESINHEAVY"/>
</dbReference>
<name>A0AAU9K7R8_9CILI</name>
<evidence type="ECO:0000256" key="3">
    <source>
        <dbReference type="ARBA" id="ARBA00022840"/>
    </source>
</evidence>
<keyword evidence="11" id="KW-1185">Reference proteome</keyword>
<dbReference type="GO" id="GO:0008017">
    <property type="term" value="F:microtubule binding"/>
    <property type="evidence" value="ECO:0007669"/>
    <property type="project" value="InterPro"/>
</dbReference>
<evidence type="ECO:0000256" key="1">
    <source>
        <dbReference type="ARBA" id="ARBA00022701"/>
    </source>
</evidence>
<dbReference type="Gene3D" id="3.40.850.10">
    <property type="entry name" value="Kinesin motor domain"/>
    <property type="match status" value="1"/>
</dbReference>
<feature type="region of interest" description="Disordered" evidence="8">
    <location>
        <begin position="624"/>
        <end position="832"/>
    </location>
</feature>
<feature type="binding site" evidence="6">
    <location>
        <begin position="87"/>
        <end position="94"/>
    </location>
    <ligand>
        <name>ATP</name>
        <dbReference type="ChEBI" id="CHEBI:30616"/>
    </ligand>
</feature>
<keyword evidence="4" id="KW-0175">Coiled coil</keyword>
<keyword evidence="3 6" id="KW-0067">ATP-binding</keyword>
<feature type="compositionally biased region" description="Basic and acidic residues" evidence="8">
    <location>
        <begin position="754"/>
        <end position="767"/>
    </location>
</feature>
<dbReference type="InterPro" id="IPR027640">
    <property type="entry name" value="Kinesin-like_fam"/>
</dbReference>
<feature type="domain" description="Kinesin motor" evidence="9">
    <location>
        <begin position="4"/>
        <end position="319"/>
    </location>
</feature>
<dbReference type="InterPro" id="IPR036961">
    <property type="entry name" value="Kinesin_motor_dom_sf"/>
</dbReference>
<dbReference type="GO" id="GO:0005524">
    <property type="term" value="F:ATP binding"/>
    <property type="evidence" value="ECO:0007669"/>
    <property type="project" value="UniProtKB-UniRule"/>
</dbReference>
<feature type="compositionally biased region" description="Polar residues" evidence="8">
    <location>
        <begin position="641"/>
        <end position="659"/>
    </location>
</feature>
<evidence type="ECO:0000256" key="8">
    <source>
        <dbReference type="SAM" id="MobiDB-lite"/>
    </source>
</evidence>
<evidence type="ECO:0000256" key="7">
    <source>
        <dbReference type="RuleBase" id="RU000394"/>
    </source>
</evidence>
<evidence type="ECO:0000256" key="2">
    <source>
        <dbReference type="ARBA" id="ARBA00022741"/>
    </source>
</evidence>
<dbReference type="Pfam" id="PF00225">
    <property type="entry name" value="Kinesin"/>
    <property type="match status" value="1"/>
</dbReference>
<dbReference type="SUPFAM" id="SSF52540">
    <property type="entry name" value="P-loop containing nucleoside triphosphate hydrolases"/>
    <property type="match status" value="1"/>
</dbReference>
<keyword evidence="1 7" id="KW-0493">Microtubule</keyword>
<accession>A0AAU9K7R8</accession>
<dbReference type="InterPro" id="IPR019821">
    <property type="entry name" value="Kinesin_motor_CS"/>
</dbReference>
<comment type="similarity">
    <text evidence="6 7">Belongs to the TRAFAC class myosin-kinesin ATPase superfamily. Kinesin family.</text>
</comment>
<evidence type="ECO:0000259" key="9">
    <source>
        <dbReference type="PROSITE" id="PS50067"/>
    </source>
</evidence>
<protein>
    <recommendedName>
        <fullName evidence="7">Kinesin-like protein</fullName>
    </recommendedName>
</protein>
<keyword evidence="2 6" id="KW-0547">Nucleotide-binding</keyword>
<reference evidence="10" key="1">
    <citation type="submission" date="2021-09" db="EMBL/GenBank/DDBJ databases">
        <authorList>
            <consortium name="AG Swart"/>
            <person name="Singh M."/>
            <person name="Singh A."/>
            <person name="Seah K."/>
            <person name="Emmerich C."/>
        </authorList>
    </citation>
    <scope>NUCLEOTIDE SEQUENCE</scope>
    <source>
        <strain evidence="10">ATCC30299</strain>
    </source>
</reference>
<dbReference type="PROSITE" id="PS50067">
    <property type="entry name" value="KINESIN_MOTOR_2"/>
    <property type="match status" value="1"/>
</dbReference>
<dbReference type="GO" id="GO:0005874">
    <property type="term" value="C:microtubule"/>
    <property type="evidence" value="ECO:0007669"/>
    <property type="project" value="UniProtKB-KW"/>
</dbReference>
<dbReference type="EMBL" id="CAJZBQ010000060">
    <property type="protein sequence ID" value="CAG9335061.1"/>
    <property type="molecule type" value="Genomic_DNA"/>
</dbReference>
<dbReference type="PANTHER" id="PTHR47968">
    <property type="entry name" value="CENTROMERE PROTEIN E"/>
    <property type="match status" value="1"/>
</dbReference>
<feature type="compositionally biased region" description="Polar residues" evidence="8">
    <location>
        <begin position="674"/>
        <end position="685"/>
    </location>
</feature>
<proteinExistence type="inferred from homology"/>
<dbReference type="InterPro" id="IPR027417">
    <property type="entry name" value="P-loop_NTPase"/>
</dbReference>
<feature type="compositionally biased region" description="Basic and acidic residues" evidence="8">
    <location>
        <begin position="721"/>
        <end position="735"/>
    </location>
</feature>
<dbReference type="PROSITE" id="PS00411">
    <property type="entry name" value="KINESIN_MOTOR_1"/>
    <property type="match status" value="1"/>
</dbReference>
<dbReference type="CDD" id="cd00106">
    <property type="entry name" value="KISc"/>
    <property type="match status" value="1"/>
</dbReference>
<dbReference type="AlphaFoldDB" id="A0AAU9K7R8"/>
<evidence type="ECO:0000256" key="6">
    <source>
        <dbReference type="PROSITE-ProRule" id="PRU00283"/>
    </source>
</evidence>
<dbReference type="GO" id="GO:0007018">
    <property type="term" value="P:microtubule-based movement"/>
    <property type="evidence" value="ECO:0007669"/>
    <property type="project" value="InterPro"/>
</dbReference>
<organism evidence="10 11">
    <name type="scientific">Blepharisma stoltei</name>
    <dbReference type="NCBI Taxonomy" id="1481888"/>
    <lineage>
        <taxon>Eukaryota</taxon>
        <taxon>Sar</taxon>
        <taxon>Alveolata</taxon>
        <taxon>Ciliophora</taxon>
        <taxon>Postciliodesmatophora</taxon>
        <taxon>Heterotrichea</taxon>
        <taxon>Heterotrichida</taxon>
        <taxon>Blepharismidae</taxon>
        <taxon>Blepharisma</taxon>
    </lineage>
</organism>
<comment type="caution">
    <text evidence="10">The sequence shown here is derived from an EMBL/GenBank/DDBJ whole genome shotgun (WGS) entry which is preliminary data.</text>
</comment>
<dbReference type="SMART" id="SM00129">
    <property type="entry name" value="KISc"/>
    <property type="match status" value="1"/>
</dbReference>